<dbReference type="PANTHER" id="PTHR24559">
    <property type="entry name" value="TRANSPOSON TY3-I GAG-POL POLYPROTEIN"/>
    <property type="match status" value="1"/>
</dbReference>
<sequence>MVTKRKELTAKLLHDFANILPPQLTNVAHYPQPAPSVSRVRHHINILPNTKLVACPYYRLPLAFCSAFKAEIDKHVDARRLCTSSSPWAAPAFLIQKEHGKFRFLCDYRGLNAVTVKDSTPVPSVEDILQRAARGKVFAKLDLTDAFFQTLMNKPDIKKTAIATPWGLYEWVVMPQGW</sequence>
<accession>A0A5D3AKE5</accession>
<dbReference type="CDD" id="cd01647">
    <property type="entry name" value="RT_LTR"/>
    <property type="match status" value="1"/>
</dbReference>
<dbReference type="InterPro" id="IPR053134">
    <property type="entry name" value="RNA-dir_DNA_polymerase"/>
</dbReference>
<dbReference type="Proteomes" id="UP000322245">
    <property type="component" value="Unassembled WGS sequence"/>
</dbReference>
<evidence type="ECO:0000313" key="3">
    <source>
        <dbReference type="Proteomes" id="UP000322245"/>
    </source>
</evidence>
<feature type="domain" description="Reverse transcriptase" evidence="1">
    <location>
        <begin position="95"/>
        <end position="178"/>
    </location>
</feature>
<dbReference type="SUPFAM" id="SSF56672">
    <property type="entry name" value="DNA/RNA polymerases"/>
    <property type="match status" value="1"/>
</dbReference>
<comment type="caution">
    <text evidence="2">The sequence shown here is derived from an EMBL/GenBank/DDBJ whole genome shotgun (WGS) entry which is preliminary data.</text>
</comment>
<dbReference type="Gene3D" id="3.10.10.10">
    <property type="entry name" value="HIV Type 1 Reverse Transcriptase, subunit A, domain 1"/>
    <property type="match status" value="1"/>
</dbReference>
<proteinExistence type="predicted"/>
<dbReference type="EMBL" id="NIDF01000295">
    <property type="protein sequence ID" value="TYJ51272.1"/>
    <property type="molecule type" value="Genomic_DNA"/>
</dbReference>
<reference evidence="2 3" key="1">
    <citation type="submission" date="2017-05" db="EMBL/GenBank/DDBJ databases">
        <title>The Genome Sequence of Tsuchiyaea wingfieldii DSM 27421.</title>
        <authorList>
            <person name="Cuomo C."/>
            <person name="Passer A."/>
            <person name="Billmyre B."/>
            <person name="Heitman J."/>
        </authorList>
    </citation>
    <scope>NUCLEOTIDE SEQUENCE [LARGE SCALE GENOMIC DNA]</scope>
    <source>
        <strain evidence="2 3">DSM 27421</strain>
    </source>
</reference>
<dbReference type="AlphaFoldDB" id="A0A5D3AKE5"/>
<name>A0A5D3AKE5_9TREE</name>
<dbReference type="PANTHER" id="PTHR24559:SF444">
    <property type="entry name" value="REVERSE TRANSCRIPTASE DOMAIN-CONTAINING PROTEIN"/>
    <property type="match status" value="1"/>
</dbReference>
<evidence type="ECO:0000313" key="2">
    <source>
        <dbReference type="EMBL" id="TYJ51272.1"/>
    </source>
</evidence>
<dbReference type="Gene3D" id="3.30.70.270">
    <property type="match status" value="1"/>
</dbReference>
<keyword evidence="3" id="KW-1185">Reference proteome</keyword>
<evidence type="ECO:0000259" key="1">
    <source>
        <dbReference type="Pfam" id="PF00078"/>
    </source>
</evidence>
<organism evidence="2 3">
    <name type="scientific">Cryptococcus floricola</name>
    <dbReference type="NCBI Taxonomy" id="2591691"/>
    <lineage>
        <taxon>Eukaryota</taxon>
        <taxon>Fungi</taxon>
        <taxon>Dikarya</taxon>
        <taxon>Basidiomycota</taxon>
        <taxon>Agaricomycotina</taxon>
        <taxon>Tremellomycetes</taxon>
        <taxon>Tremellales</taxon>
        <taxon>Cryptococcaceae</taxon>
        <taxon>Cryptococcus</taxon>
    </lineage>
</organism>
<gene>
    <name evidence="2" type="ORF">B9479_008166</name>
</gene>
<dbReference type="InterPro" id="IPR043502">
    <property type="entry name" value="DNA/RNA_pol_sf"/>
</dbReference>
<dbReference type="InterPro" id="IPR043128">
    <property type="entry name" value="Rev_trsase/Diguanyl_cyclase"/>
</dbReference>
<dbReference type="InterPro" id="IPR000477">
    <property type="entry name" value="RT_dom"/>
</dbReference>
<protein>
    <recommendedName>
        <fullName evidence="1">Reverse transcriptase domain-containing protein</fullName>
    </recommendedName>
</protein>
<dbReference type="Pfam" id="PF00078">
    <property type="entry name" value="RVT_1"/>
    <property type="match status" value="1"/>
</dbReference>